<dbReference type="PROSITE" id="PS50888">
    <property type="entry name" value="BHLH"/>
    <property type="match status" value="1"/>
</dbReference>
<dbReference type="SMR" id="A0A679KEF5"/>
<dbReference type="GO" id="GO:0046983">
    <property type="term" value="F:protein dimerization activity"/>
    <property type="evidence" value="ECO:0007669"/>
    <property type="project" value="InterPro"/>
</dbReference>
<gene>
    <name evidence="7" type="primary">BolbHLH217</name>
</gene>
<evidence type="ECO:0000256" key="3">
    <source>
        <dbReference type="ARBA" id="ARBA00023125"/>
    </source>
</evidence>
<dbReference type="PANTHER" id="PTHR16223">
    <property type="entry name" value="TRANSCRIPTION FACTOR BHLH83-RELATED"/>
    <property type="match status" value="1"/>
</dbReference>
<dbReference type="SMART" id="SM00353">
    <property type="entry name" value="HLH"/>
    <property type="match status" value="1"/>
</dbReference>
<keyword evidence="4" id="KW-0804">Transcription</keyword>
<evidence type="ECO:0000256" key="1">
    <source>
        <dbReference type="ARBA" id="ARBA00004123"/>
    </source>
</evidence>
<name>A0A679KEF5_BRAOL</name>
<dbReference type="GO" id="GO:0000981">
    <property type="term" value="F:DNA-binding transcription factor activity, RNA polymerase II-specific"/>
    <property type="evidence" value="ECO:0007669"/>
    <property type="project" value="TreeGrafter"/>
</dbReference>
<dbReference type="AlphaFoldDB" id="A0A679KEF5"/>
<keyword evidence="2" id="KW-0805">Transcription regulation</keyword>
<dbReference type="EMBL" id="LR759187">
    <property type="protein sequence ID" value="CAA8403439.1"/>
    <property type="molecule type" value="Genomic_DNA"/>
</dbReference>
<dbReference type="CDD" id="cd11393">
    <property type="entry name" value="bHLH_AtbHLH_like"/>
    <property type="match status" value="1"/>
</dbReference>
<dbReference type="Pfam" id="PF00010">
    <property type="entry name" value="HLH"/>
    <property type="match status" value="1"/>
</dbReference>
<evidence type="ECO:0000256" key="4">
    <source>
        <dbReference type="ARBA" id="ARBA00023163"/>
    </source>
</evidence>
<dbReference type="InterPro" id="IPR045843">
    <property type="entry name" value="IND-like"/>
</dbReference>
<dbReference type="Gene3D" id="4.10.280.10">
    <property type="entry name" value="Helix-loop-helix DNA-binding domain"/>
    <property type="match status" value="1"/>
</dbReference>
<keyword evidence="3" id="KW-0238">DNA-binding</keyword>
<dbReference type="EMBL" id="LR757005">
    <property type="protein sequence ID" value="CAA8287234.1"/>
    <property type="molecule type" value="Genomic_DNA"/>
</dbReference>
<dbReference type="GO" id="GO:0000978">
    <property type="term" value="F:RNA polymerase II cis-regulatory region sequence-specific DNA binding"/>
    <property type="evidence" value="ECO:0007669"/>
    <property type="project" value="TreeGrafter"/>
</dbReference>
<sequence>MSSTDCLSHFFNWDPPIQLRDCFIPDMDMITPETDSLFFQSQPPMQFHQPLFQEEAPSQNLIELTDLDSFCDQFLPLQETYLPYPKAEIFDETYNFDSFLPTPKRQKIVNSSYHCNTHTHFPNSNLDFLPEASVFPEFRVPDFPLVFKAGLGDQDGAKKPKLSSQSMAARERRRRIAEKTHELTKLIPGGQKLNTAEMFQAAAKYVKFLQSQVGILQMMQTTKKAITSLQKQHYKLIETLIVLSDEVVVNLQTQGITDVEIETQFLLESQAVQEKLSTKELCLVPSEMVRDLTSEESIWRNPKISREINKLLSTDLAN</sequence>
<organism evidence="7">
    <name type="scientific">Brassica oleracea</name>
    <name type="common">Wild cabbage</name>
    <dbReference type="NCBI Taxonomy" id="3712"/>
    <lineage>
        <taxon>Eukaryota</taxon>
        <taxon>Viridiplantae</taxon>
        <taxon>Streptophyta</taxon>
        <taxon>Embryophyta</taxon>
        <taxon>Tracheophyta</taxon>
        <taxon>Spermatophyta</taxon>
        <taxon>Magnoliopsida</taxon>
        <taxon>eudicotyledons</taxon>
        <taxon>Gunneridae</taxon>
        <taxon>Pentapetalae</taxon>
        <taxon>rosids</taxon>
        <taxon>malvids</taxon>
        <taxon>Brassicales</taxon>
        <taxon>Brassicaceae</taxon>
        <taxon>Brassiceae</taxon>
        <taxon>Brassica</taxon>
    </lineage>
</organism>
<evidence type="ECO:0000256" key="5">
    <source>
        <dbReference type="ARBA" id="ARBA00023242"/>
    </source>
</evidence>
<dbReference type="SUPFAM" id="SSF47459">
    <property type="entry name" value="HLH, helix-loop-helix DNA-binding domain"/>
    <property type="match status" value="1"/>
</dbReference>
<evidence type="ECO:0000313" key="7">
    <source>
        <dbReference type="EMBL" id="CAA8287234.1"/>
    </source>
</evidence>
<protein>
    <recommendedName>
        <fullName evidence="6">BHLH domain-containing protein</fullName>
    </recommendedName>
</protein>
<dbReference type="PANTHER" id="PTHR16223:SF49">
    <property type="entry name" value="TRANSCRIPTION FACTOR BHLH52-RELATED"/>
    <property type="match status" value="1"/>
</dbReference>
<comment type="subcellular location">
    <subcellularLocation>
        <location evidence="1">Nucleus</location>
    </subcellularLocation>
</comment>
<reference evidence="7" key="1">
    <citation type="submission" date="2020-01" db="EMBL/GenBank/DDBJ databases">
        <authorList>
            <consortium name="Zhejiang university"/>
        </authorList>
    </citation>
    <scope>NUCLEOTIDE SEQUENCE</scope>
</reference>
<evidence type="ECO:0000259" key="6">
    <source>
        <dbReference type="PROSITE" id="PS50888"/>
    </source>
</evidence>
<dbReference type="InterPro" id="IPR045239">
    <property type="entry name" value="bHLH95_bHLH"/>
</dbReference>
<dbReference type="EMBL" id="LR758228">
    <property type="protein sequence ID" value="CAA8391838.1"/>
    <property type="molecule type" value="Genomic_DNA"/>
</dbReference>
<dbReference type="InterPro" id="IPR011598">
    <property type="entry name" value="bHLH_dom"/>
</dbReference>
<keyword evidence="5" id="KW-0539">Nucleus</keyword>
<feature type="domain" description="BHLH" evidence="6">
    <location>
        <begin position="160"/>
        <end position="209"/>
    </location>
</feature>
<accession>A0A679KEF5</accession>
<dbReference type="InterPro" id="IPR036638">
    <property type="entry name" value="HLH_DNA-bd_sf"/>
</dbReference>
<evidence type="ECO:0000256" key="2">
    <source>
        <dbReference type="ARBA" id="ARBA00023015"/>
    </source>
</evidence>
<dbReference type="GO" id="GO:0005634">
    <property type="term" value="C:nucleus"/>
    <property type="evidence" value="ECO:0007669"/>
    <property type="project" value="UniProtKB-SubCell"/>
</dbReference>
<proteinExistence type="predicted"/>